<dbReference type="RefSeq" id="XP_024573168.1">
    <property type="nucleotide sequence ID" value="XM_024722053.1"/>
</dbReference>
<dbReference type="OMA" id="HRPGFGT"/>
<accession>A0A0P1A812</accession>
<dbReference type="InterPro" id="IPR050509">
    <property type="entry name" value="CoA-transferase_III"/>
</dbReference>
<name>A0A0P1A812_PLAHL</name>
<dbReference type="Gene3D" id="3.30.1540.10">
    <property type="entry name" value="formyl-coa transferase, domain 3"/>
    <property type="match status" value="1"/>
</dbReference>
<keyword evidence="4" id="KW-1185">Reference proteome</keyword>
<dbReference type="EMBL" id="CCYD01000252">
    <property type="protein sequence ID" value="CEG36799.1"/>
    <property type="molecule type" value="Genomic_DNA"/>
</dbReference>
<dbReference type="InterPro" id="IPR023606">
    <property type="entry name" value="CoA-Trfase_III_dom_1_sf"/>
</dbReference>
<dbReference type="InterPro" id="IPR003673">
    <property type="entry name" value="CoA-Trfase_fam_III"/>
</dbReference>
<dbReference type="PANTHER" id="PTHR48228:SF6">
    <property type="entry name" value="L-CARNITINE COA-TRANSFERASE"/>
    <property type="match status" value="1"/>
</dbReference>
<reference evidence="4" key="1">
    <citation type="submission" date="2014-09" db="EMBL/GenBank/DDBJ databases">
        <authorList>
            <person name="Sharma Rahul"/>
            <person name="Thines Marco"/>
        </authorList>
    </citation>
    <scope>NUCLEOTIDE SEQUENCE [LARGE SCALE GENOMIC DNA]</scope>
</reference>
<dbReference type="Gene3D" id="3.40.50.10540">
    <property type="entry name" value="Crotonobetainyl-coa:carnitine coa-transferase, domain 1"/>
    <property type="match status" value="1"/>
</dbReference>
<protein>
    <submittedName>
        <fullName evidence="3">Caib baif family protein</fullName>
    </submittedName>
</protein>
<dbReference type="Pfam" id="PF02515">
    <property type="entry name" value="CoA_transf_3"/>
    <property type="match status" value="1"/>
</dbReference>
<dbReference type="AlphaFoldDB" id="A0A0P1A812"/>
<dbReference type="InterPro" id="IPR044855">
    <property type="entry name" value="CoA-Trfase_III_dom3_sf"/>
</dbReference>
<dbReference type="STRING" id="4781.A0A0P1A812"/>
<dbReference type="GeneID" id="36399112"/>
<evidence type="ECO:0000313" key="3">
    <source>
        <dbReference type="EMBL" id="CEG36799.1"/>
    </source>
</evidence>
<keyword evidence="2" id="KW-0808">Transferase</keyword>
<organism evidence="3 4">
    <name type="scientific">Plasmopara halstedii</name>
    <name type="common">Downy mildew of sunflower</name>
    <dbReference type="NCBI Taxonomy" id="4781"/>
    <lineage>
        <taxon>Eukaryota</taxon>
        <taxon>Sar</taxon>
        <taxon>Stramenopiles</taxon>
        <taxon>Oomycota</taxon>
        <taxon>Peronosporomycetes</taxon>
        <taxon>Peronosporales</taxon>
        <taxon>Peronosporaceae</taxon>
        <taxon>Plasmopara</taxon>
    </lineage>
</organism>
<dbReference type="OrthoDB" id="5863171at2759"/>
<proteinExistence type="inferred from homology"/>
<comment type="similarity">
    <text evidence="1">Belongs to the CoA-transferase III family.</text>
</comment>
<evidence type="ECO:0000256" key="1">
    <source>
        <dbReference type="ARBA" id="ARBA00008383"/>
    </source>
</evidence>
<dbReference type="Proteomes" id="UP000054928">
    <property type="component" value="Unassembled WGS sequence"/>
</dbReference>
<dbReference type="PANTHER" id="PTHR48228">
    <property type="entry name" value="SUCCINYL-COA--D-CITRAMALATE COA-TRANSFERASE"/>
    <property type="match status" value="1"/>
</dbReference>
<dbReference type="GO" id="GO:0016740">
    <property type="term" value="F:transferase activity"/>
    <property type="evidence" value="ECO:0007669"/>
    <property type="project" value="UniProtKB-KW"/>
</dbReference>
<dbReference type="SUPFAM" id="SSF89796">
    <property type="entry name" value="CoA-transferase family III (CaiB/BaiF)"/>
    <property type="match status" value="1"/>
</dbReference>
<evidence type="ECO:0000256" key="2">
    <source>
        <dbReference type="ARBA" id="ARBA00022679"/>
    </source>
</evidence>
<sequence>MDKLRLSLGTQEALNDLVVERGLTEWHVVRDACIFTDSDETADLVYGYAMTASLQEERIDRKRKRNAKNRTAVNEQSEWSCFAVLSAVSSHMSPVLSIKRFLELQQCVEANEPIKGSSALTRTFICLTDAANIRYRLSARRASDSCHVDLMRLPLPTPLSRNYLVSAGCRIHVKASVRRCVTTITSGALTKTERPLPLAGIRVVECGQLIAGPFAGTILSYFGADVIKVEPPTGDQVRDYRELDSTKTSLWWYSLGRNKRSMAIDLNKKEGRKLMYEIILQSDVVIENFRPGRMEKWGLGPDDFEKTNPKLVYARVSGFGQDGPYSSRPGFASVCEAMGGFRYVNGFPDQPPVRPNLSIGDTIAGIHTALGVVIALLGRERSAATGQNSNGQVVDIAIYESMFNLMEAVVPEYDYAGTIRECSGSTITGIVPSNTYVTKDNKNVVLAANVDALFIRLMKAIGRDDMAADSKFRTNGDRVEHQAEIDAVLAAWTASHDLDTIVSTMEKAAVPVGLVYSVKDMLRDPHYQHRGMFEEVKIPDGLGTRKLKVPAILPKLKATPGVTQFAGRKLGEDTRQILECVLGRSQPEIERMLAEKIVFES</sequence>
<evidence type="ECO:0000313" key="4">
    <source>
        <dbReference type="Proteomes" id="UP000054928"/>
    </source>
</evidence>